<dbReference type="Proteomes" id="UP000799778">
    <property type="component" value="Unassembled WGS sequence"/>
</dbReference>
<evidence type="ECO:0000313" key="2">
    <source>
        <dbReference type="EMBL" id="KAF2008667.1"/>
    </source>
</evidence>
<accession>A0A6A5X772</accession>
<dbReference type="AlphaFoldDB" id="A0A6A5X772"/>
<feature type="domain" description="F-box" evidence="1">
    <location>
        <begin position="1"/>
        <end position="47"/>
    </location>
</feature>
<gene>
    <name evidence="2" type="ORF">BU24DRAFT_415720</name>
</gene>
<dbReference type="SUPFAM" id="SSF81383">
    <property type="entry name" value="F-box domain"/>
    <property type="match status" value="1"/>
</dbReference>
<organism evidence="2 3">
    <name type="scientific">Aaosphaeria arxii CBS 175.79</name>
    <dbReference type="NCBI Taxonomy" id="1450172"/>
    <lineage>
        <taxon>Eukaryota</taxon>
        <taxon>Fungi</taxon>
        <taxon>Dikarya</taxon>
        <taxon>Ascomycota</taxon>
        <taxon>Pezizomycotina</taxon>
        <taxon>Dothideomycetes</taxon>
        <taxon>Pleosporomycetidae</taxon>
        <taxon>Pleosporales</taxon>
        <taxon>Pleosporales incertae sedis</taxon>
        <taxon>Aaosphaeria</taxon>
    </lineage>
</organism>
<keyword evidence="3" id="KW-1185">Reference proteome</keyword>
<proteinExistence type="predicted"/>
<dbReference type="GeneID" id="54283712"/>
<sequence length="284" mass="33215">MSALESLPPKLLLEIIKHLPPRAIINLGLAYKDLKKFFQHEEVLQSLFKKYSKHLDSNMEDYVALLEFLKRDHPHEKKICHLCLQLHDLPTRTGDSQQQVDEGAPRTRTLQRASLYPFLSSHGSVIESSNWDNAPKDAKHCRKFEYQLPEINVKFLSYLTATYRWEGVAYQHEPSDSSSIKLPYEHRIKLDLQFSHRLMREHPEFPRVKMALEEADLHCCKDCSPEELFQKIANAWNTYFNERHRRVEFCLESCGCNGIFTVAVVEVIIRSVVITMSRTWESDE</sequence>
<protein>
    <recommendedName>
        <fullName evidence="1">F-box domain-containing protein</fullName>
    </recommendedName>
</protein>
<dbReference type="InterPro" id="IPR018247">
    <property type="entry name" value="EF_Hand_1_Ca_BS"/>
</dbReference>
<dbReference type="EMBL" id="ML978082">
    <property type="protein sequence ID" value="KAF2008667.1"/>
    <property type="molecule type" value="Genomic_DNA"/>
</dbReference>
<dbReference type="InterPro" id="IPR036047">
    <property type="entry name" value="F-box-like_dom_sf"/>
</dbReference>
<name>A0A6A5X772_9PLEO</name>
<dbReference type="RefSeq" id="XP_033377006.1">
    <property type="nucleotide sequence ID" value="XM_033526315.1"/>
</dbReference>
<evidence type="ECO:0000259" key="1">
    <source>
        <dbReference type="PROSITE" id="PS50181"/>
    </source>
</evidence>
<reference evidence="2" key="1">
    <citation type="journal article" date="2020" name="Stud. Mycol.">
        <title>101 Dothideomycetes genomes: a test case for predicting lifestyles and emergence of pathogens.</title>
        <authorList>
            <person name="Haridas S."/>
            <person name="Albert R."/>
            <person name="Binder M."/>
            <person name="Bloem J."/>
            <person name="Labutti K."/>
            <person name="Salamov A."/>
            <person name="Andreopoulos B."/>
            <person name="Baker S."/>
            <person name="Barry K."/>
            <person name="Bills G."/>
            <person name="Bluhm B."/>
            <person name="Cannon C."/>
            <person name="Castanera R."/>
            <person name="Culley D."/>
            <person name="Daum C."/>
            <person name="Ezra D."/>
            <person name="Gonzalez J."/>
            <person name="Henrissat B."/>
            <person name="Kuo A."/>
            <person name="Liang C."/>
            <person name="Lipzen A."/>
            <person name="Lutzoni F."/>
            <person name="Magnuson J."/>
            <person name="Mondo S."/>
            <person name="Nolan M."/>
            <person name="Ohm R."/>
            <person name="Pangilinan J."/>
            <person name="Park H.-J."/>
            <person name="Ramirez L."/>
            <person name="Alfaro M."/>
            <person name="Sun H."/>
            <person name="Tritt A."/>
            <person name="Yoshinaga Y."/>
            <person name="Zwiers L.-H."/>
            <person name="Turgeon B."/>
            <person name="Goodwin S."/>
            <person name="Spatafora J."/>
            <person name="Crous P."/>
            <person name="Grigoriev I."/>
        </authorList>
    </citation>
    <scope>NUCLEOTIDE SEQUENCE</scope>
    <source>
        <strain evidence="2">CBS 175.79</strain>
    </source>
</reference>
<dbReference type="Pfam" id="PF00646">
    <property type="entry name" value="F-box"/>
    <property type="match status" value="1"/>
</dbReference>
<dbReference type="PROSITE" id="PS00018">
    <property type="entry name" value="EF_HAND_1"/>
    <property type="match status" value="1"/>
</dbReference>
<dbReference type="PROSITE" id="PS50181">
    <property type="entry name" value="FBOX"/>
    <property type="match status" value="1"/>
</dbReference>
<dbReference type="InterPro" id="IPR001810">
    <property type="entry name" value="F-box_dom"/>
</dbReference>
<evidence type="ECO:0000313" key="3">
    <source>
        <dbReference type="Proteomes" id="UP000799778"/>
    </source>
</evidence>